<evidence type="ECO:0000313" key="2">
    <source>
        <dbReference type="EMBL" id="MFD1003386.1"/>
    </source>
</evidence>
<dbReference type="InterPro" id="IPR021255">
    <property type="entry name" value="DUF2807"/>
</dbReference>
<accession>A0ABW3KCP9</accession>
<reference evidence="3" key="1">
    <citation type="journal article" date="2019" name="Int. J. Syst. Evol. Microbiol.">
        <title>The Global Catalogue of Microorganisms (GCM) 10K type strain sequencing project: providing services to taxonomists for standard genome sequencing and annotation.</title>
        <authorList>
            <consortium name="The Broad Institute Genomics Platform"/>
            <consortium name="The Broad Institute Genome Sequencing Center for Infectious Disease"/>
            <person name="Wu L."/>
            <person name="Ma J."/>
        </authorList>
    </citation>
    <scope>NUCLEOTIDE SEQUENCE [LARGE SCALE GENOMIC DNA]</scope>
    <source>
        <strain evidence="3">CCUG 58938</strain>
    </source>
</reference>
<evidence type="ECO:0000313" key="3">
    <source>
        <dbReference type="Proteomes" id="UP001597112"/>
    </source>
</evidence>
<evidence type="ECO:0000259" key="1">
    <source>
        <dbReference type="Pfam" id="PF10988"/>
    </source>
</evidence>
<dbReference type="Pfam" id="PF10988">
    <property type="entry name" value="DUF2807"/>
    <property type="match status" value="1"/>
</dbReference>
<dbReference type="RefSeq" id="WP_377586041.1">
    <property type="nucleotide sequence ID" value="NZ_JBHTKA010000016.1"/>
</dbReference>
<dbReference type="Proteomes" id="UP001597112">
    <property type="component" value="Unassembled WGS sequence"/>
</dbReference>
<name>A0ABW3KCP9_9BACT</name>
<feature type="domain" description="Putative auto-transporter adhesin head GIN" evidence="1">
    <location>
        <begin position="31"/>
        <end position="211"/>
    </location>
</feature>
<organism evidence="2 3">
    <name type="scientific">Ohtaekwangia kribbensis</name>
    <dbReference type="NCBI Taxonomy" id="688913"/>
    <lineage>
        <taxon>Bacteria</taxon>
        <taxon>Pseudomonadati</taxon>
        <taxon>Bacteroidota</taxon>
        <taxon>Cytophagia</taxon>
        <taxon>Cytophagales</taxon>
        <taxon>Fulvivirgaceae</taxon>
        <taxon>Ohtaekwangia</taxon>
    </lineage>
</organism>
<dbReference type="EMBL" id="JBHTKA010000016">
    <property type="protein sequence ID" value="MFD1003386.1"/>
    <property type="molecule type" value="Genomic_DNA"/>
</dbReference>
<sequence length="226" mass="24356">MFLAGACILTSCDEEDPGPLQDKEKDYSLIDFDRLEMGSDFHISVEQSNIYSIHVEGDRRNLDDLEVYKEGSTLVIKYEDNANRKHNTYITIKMPELNGVNFSGASVSTIKGFESDHDLDFILSGASDCQIDAGYRELNVDISGASRLRLYGLGDSIEGKVSGASTLSAFDYPVREATLDASGASNVKVTVSDQLEVVASGGSSVIYRGNPSVSSNVSGGSTVQKD</sequence>
<protein>
    <submittedName>
        <fullName evidence="2">Head GIN domain-containing protein</fullName>
    </submittedName>
</protein>
<dbReference type="Gene3D" id="2.160.20.120">
    <property type="match status" value="1"/>
</dbReference>
<keyword evidence="3" id="KW-1185">Reference proteome</keyword>
<proteinExistence type="predicted"/>
<comment type="caution">
    <text evidence="2">The sequence shown here is derived from an EMBL/GenBank/DDBJ whole genome shotgun (WGS) entry which is preliminary data.</text>
</comment>
<gene>
    <name evidence="2" type="ORF">ACFQ21_28940</name>
</gene>